<reference evidence="1 2" key="1">
    <citation type="submission" date="2024-11" db="EMBL/GenBank/DDBJ databases">
        <title>Chromosome-level genome assembly of the freshwater bivalve Anodonta woodiana.</title>
        <authorList>
            <person name="Chen X."/>
        </authorList>
    </citation>
    <scope>NUCLEOTIDE SEQUENCE [LARGE SCALE GENOMIC DNA]</scope>
    <source>
        <strain evidence="1">MN2024</strain>
        <tissue evidence="1">Gills</tissue>
    </source>
</reference>
<protein>
    <submittedName>
        <fullName evidence="1">Uncharacterized protein</fullName>
    </submittedName>
</protein>
<name>A0ABD3VYA2_SINWO</name>
<dbReference type="AlphaFoldDB" id="A0ABD3VYA2"/>
<accession>A0ABD3VYA2</accession>
<sequence length="304" mass="34707">CDVQSSSENQPFQYVTEQVPEEIAPNQQIVITSHKNIVNVHRDNVLDGGFRAFGRKSFDMWHELDAIKELPIFSGPDNAKMLVLDYKCNNHFLMAMLAYFIIHRGPGPNFIIHELYMALSEGIASIQPTPNEICDYELRGQVEAIAAASSEEEFKASFVTAVELINLAGCMSLTLHFNQDGQTTLVKSLTKFVVCDRIQSPFEQCENGLQTMGLVDEKKKNQKQWKEVFIFTIKPLDALQLDNINRKRIEERILVYWRDFLQDLEELFVTLKDLLAFTTGADEVPALGFNFPLQLSFIHLEDLQ</sequence>
<evidence type="ECO:0000313" key="1">
    <source>
        <dbReference type="EMBL" id="KAL3866589.1"/>
    </source>
</evidence>
<feature type="non-terminal residue" evidence="1">
    <location>
        <position position="1"/>
    </location>
</feature>
<dbReference type="EMBL" id="JBJQND010000009">
    <property type="protein sequence ID" value="KAL3866589.1"/>
    <property type="molecule type" value="Genomic_DNA"/>
</dbReference>
<evidence type="ECO:0000313" key="2">
    <source>
        <dbReference type="Proteomes" id="UP001634394"/>
    </source>
</evidence>
<comment type="caution">
    <text evidence="1">The sequence shown here is derived from an EMBL/GenBank/DDBJ whole genome shotgun (WGS) entry which is preliminary data.</text>
</comment>
<proteinExistence type="predicted"/>
<feature type="non-terminal residue" evidence="1">
    <location>
        <position position="304"/>
    </location>
</feature>
<gene>
    <name evidence="1" type="ORF">ACJMK2_043876</name>
</gene>
<dbReference type="Proteomes" id="UP001634394">
    <property type="component" value="Unassembled WGS sequence"/>
</dbReference>
<organism evidence="1 2">
    <name type="scientific">Sinanodonta woodiana</name>
    <name type="common">Chinese pond mussel</name>
    <name type="synonym">Anodonta woodiana</name>
    <dbReference type="NCBI Taxonomy" id="1069815"/>
    <lineage>
        <taxon>Eukaryota</taxon>
        <taxon>Metazoa</taxon>
        <taxon>Spiralia</taxon>
        <taxon>Lophotrochozoa</taxon>
        <taxon>Mollusca</taxon>
        <taxon>Bivalvia</taxon>
        <taxon>Autobranchia</taxon>
        <taxon>Heteroconchia</taxon>
        <taxon>Palaeoheterodonta</taxon>
        <taxon>Unionida</taxon>
        <taxon>Unionoidea</taxon>
        <taxon>Unionidae</taxon>
        <taxon>Unioninae</taxon>
        <taxon>Sinanodonta</taxon>
    </lineage>
</organism>
<keyword evidence="2" id="KW-1185">Reference proteome</keyword>